<comment type="subcellular location">
    <subcellularLocation>
        <location evidence="1">Nucleus</location>
    </subcellularLocation>
</comment>
<keyword evidence="4" id="KW-0539">Nucleus</keyword>
<evidence type="ECO:0000256" key="1">
    <source>
        <dbReference type="ARBA" id="ARBA00004123"/>
    </source>
</evidence>
<dbReference type="GO" id="GO:0003729">
    <property type="term" value="F:mRNA binding"/>
    <property type="evidence" value="ECO:0007669"/>
    <property type="project" value="TreeGrafter"/>
</dbReference>
<dbReference type="InterPro" id="IPR000504">
    <property type="entry name" value="RRM_dom"/>
</dbReference>
<dbReference type="PANTHER" id="PTHR48039">
    <property type="entry name" value="RNA-BINDING MOTIF PROTEIN 14B"/>
    <property type="match status" value="1"/>
</dbReference>
<evidence type="ECO:0000256" key="2">
    <source>
        <dbReference type="ARBA" id="ARBA00022737"/>
    </source>
</evidence>
<feature type="domain" description="RRM" evidence="7">
    <location>
        <begin position="631"/>
        <end position="712"/>
    </location>
</feature>
<dbReference type="InterPro" id="IPR034418">
    <property type="entry name" value="RMB19_RRM1"/>
</dbReference>
<dbReference type="InterPro" id="IPR051945">
    <property type="entry name" value="RRM_MRD1_RNA_proc_ribogen"/>
</dbReference>
<evidence type="ECO:0000313" key="9">
    <source>
        <dbReference type="Proteomes" id="UP000186922"/>
    </source>
</evidence>
<organism evidence="8 9">
    <name type="scientific">Ramazzottius varieornatus</name>
    <name type="common">Water bear</name>
    <name type="synonym">Tardigrade</name>
    <dbReference type="NCBI Taxonomy" id="947166"/>
    <lineage>
        <taxon>Eukaryota</taxon>
        <taxon>Metazoa</taxon>
        <taxon>Ecdysozoa</taxon>
        <taxon>Tardigrada</taxon>
        <taxon>Eutardigrada</taxon>
        <taxon>Parachela</taxon>
        <taxon>Hypsibioidea</taxon>
        <taxon>Ramazzottiidae</taxon>
        <taxon>Ramazzottius</taxon>
    </lineage>
</organism>
<dbReference type="AlphaFoldDB" id="A0A1D1UQ79"/>
<proteinExistence type="predicted"/>
<dbReference type="PANTHER" id="PTHR48039:SF5">
    <property type="entry name" value="RNA-BINDING PROTEIN 28"/>
    <property type="match status" value="1"/>
</dbReference>
<keyword evidence="3 5" id="KW-0694">RNA-binding</keyword>
<dbReference type="FunFam" id="3.30.70.330:FF:000738">
    <property type="entry name" value="RNA-binding motif protein 19"/>
    <property type="match status" value="1"/>
</dbReference>
<dbReference type="Gene3D" id="3.30.70.330">
    <property type="match status" value="6"/>
</dbReference>
<feature type="domain" description="RRM" evidence="7">
    <location>
        <begin position="501"/>
        <end position="573"/>
    </location>
</feature>
<gene>
    <name evidence="8" type="primary">RvY_04042</name>
    <name evidence="8" type="synonym">RvY_04042.1</name>
    <name evidence="8" type="ORF">RvY_04042-1</name>
</gene>
<evidence type="ECO:0000256" key="3">
    <source>
        <dbReference type="ARBA" id="ARBA00022884"/>
    </source>
</evidence>
<protein>
    <recommendedName>
        <fullName evidence="7">RRM domain-containing protein</fullName>
    </recommendedName>
</protein>
<dbReference type="SUPFAM" id="SSF54928">
    <property type="entry name" value="RNA-binding domain, RBD"/>
    <property type="match status" value="5"/>
</dbReference>
<feature type="compositionally biased region" description="Basic and acidic residues" evidence="6">
    <location>
        <begin position="407"/>
        <end position="420"/>
    </location>
</feature>
<dbReference type="CDD" id="cd12318">
    <property type="entry name" value="RRM5_RBM19_like"/>
    <property type="match status" value="1"/>
</dbReference>
<feature type="compositionally biased region" description="Basic and acidic residues" evidence="6">
    <location>
        <begin position="102"/>
        <end position="123"/>
    </location>
</feature>
<name>A0A1D1UQ79_RAMVA</name>
<dbReference type="SMART" id="SM00360">
    <property type="entry name" value="RRM"/>
    <property type="match status" value="6"/>
</dbReference>
<dbReference type="Proteomes" id="UP000186922">
    <property type="component" value="Unassembled WGS sequence"/>
</dbReference>
<feature type="domain" description="RRM" evidence="7">
    <location>
        <begin position="313"/>
        <end position="390"/>
    </location>
</feature>
<feature type="region of interest" description="Disordered" evidence="6">
    <location>
        <begin position="577"/>
        <end position="628"/>
    </location>
</feature>
<dbReference type="OrthoDB" id="439639at2759"/>
<feature type="domain" description="RRM" evidence="7">
    <location>
        <begin position="732"/>
        <end position="812"/>
    </location>
</feature>
<dbReference type="STRING" id="947166.A0A1D1UQ79"/>
<evidence type="ECO:0000256" key="6">
    <source>
        <dbReference type="SAM" id="MobiDB-lite"/>
    </source>
</evidence>
<feature type="compositionally biased region" description="Acidic residues" evidence="6">
    <location>
        <begin position="612"/>
        <end position="622"/>
    </location>
</feature>
<dbReference type="Pfam" id="PF00076">
    <property type="entry name" value="RRM_1"/>
    <property type="match status" value="6"/>
</dbReference>
<evidence type="ECO:0000256" key="4">
    <source>
        <dbReference type="ARBA" id="ARBA00023242"/>
    </source>
</evidence>
<evidence type="ECO:0000313" key="8">
    <source>
        <dbReference type="EMBL" id="GAU91864.1"/>
    </source>
</evidence>
<evidence type="ECO:0000259" key="7">
    <source>
        <dbReference type="PROSITE" id="PS50102"/>
    </source>
</evidence>
<dbReference type="InterPro" id="IPR034423">
    <property type="entry name" value="RBM19_RRM5"/>
</dbReference>
<feature type="region of interest" description="Disordered" evidence="6">
    <location>
        <begin position="82"/>
        <end position="123"/>
    </location>
</feature>
<feature type="domain" description="RRM" evidence="7">
    <location>
        <begin position="2"/>
        <end position="79"/>
    </location>
</feature>
<accession>A0A1D1UQ79</accession>
<sequence>MSRLIIKNLPNGITEKRLRSVFEEKGTITDVKLKYGPNGVFRKFAFIGFQREEDAQAAQTYFHNTFIDTSRIQVEPCRHLGDADNSRSWSQHSADSSRFSKAHPDKKPKEIKKEKPAKQEENRLGQLLRNPLLTDKEKEAIESLRNDPQFLEFFSINQRGKDTANKGTWSNDDAAAELKSKKGLQVAKNVQEDVEETTKPNENFNKMKDALKIKHLPKGVNKAIIREFFVGLNPLRVHLPKKAKDIAFVQFSSKADVAEAKTFDKKQMLGQTVTVTECENPVEEDNEVSSTVKDKAEVGSRMEADDSSITEHGRLFVRNLPFFCTIEDIEKLFEKFGPISEVKLPTDFITNQAKGYSIVTFMMPEHAVKALTMDGKAFQGRTIHVMPAKPKPEETQSTKRNNGTESSFKKEKSKQTKDDSTKAVHSWNSLFLGVNSVMDIMAQRYKVSKNEILETNAGGQSAAVKVALGETQIVKETKEFLEENGVKLEAFNEKKGRRSRTVMLVKNLPAGTPSGEVQKLFEPFGAINRLLLPPAGVTAIVEMLNINEAKKAFRSLAYYKFGSVPLFLEWAPVDALSETKPSSPSKARTKNKSAITVDAPDTPSRPQTAEESVAEAVEDNEGNEGVGNTGSTLFVKNLNFSTTDEALRNLFASVGKVNSASVARKLGPNGVSLSMGYGFVEFRNENDAKKAIKTLQRCSLDGHSLELKVSERVVKTDSNVKRKALKDNKQSAKIMVRNIPFQASEKEIRDIFSVFGSLKSVRLPSKMGESGSHRGFCFVEYNAKSDAKKAFEALSHSTHLYSRRLVLEWAADEAQDVDELRQKAGQHFHEDGGTRKKLKKRHLLDELDKGATDAGTDMAVDD</sequence>
<comment type="caution">
    <text evidence="8">The sequence shown here is derived from an EMBL/GenBank/DDBJ whole genome shotgun (WGS) entry which is preliminary data.</text>
</comment>
<reference evidence="8 9" key="1">
    <citation type="journal article" date="2016" name="Nat. Commun.">
        <title>Extremotolerant tardigrade genome and improved radiotolerance of human cultured cells by tardigrade-unique protein.</title>
        <authorList>
            <person name="Hashimoto T."/>
            <person name="Horikawa D.D."/>
            <person name="Saito Y."/>
            <person name="Kuwahara H."/>
            <person name="Kozuka-Hata H."/>
            <person name="Shin-I T."/>
            <person name="Minakuchi Y."/>
            <person name="Ohishi K."/>
            <person name="Motoyama A."/>
            <person name="Aizu T."/>
            <person name="Enomoto A."/>
            <person name="Kondo K."/>
            <person name="Tanaka S."/>
            <person name="Hara Y."/>
            <person name="Koshikawa S."/>
            <person name="Sagara H."/>
            <person name="Miura T."/>
            <person name="Yokobori S."/>
            <person name="Miyagawa K."/>
            <person name="Suzuki Y."/>
            <person name="Kubo T."/>
            <person name="Oyama M."/>
            <person name="Kohara Y."/>
            <person name="Fujiyama A."/>
            <person name="Arakawa K."/>
            <person name="Katayama T."/>
            <person name="Toyoda A."/>
            <person name="Kunieda T."/>
        </authorList>
    </citation>
    <scope>NUCLEOTIDE SEQUENCE [LARGE SCALE GENOMIC DNA]</scope>
    <source>
        <strain evidence="8 9">YOKOZUNA-1</strain>
    </source>
</reference>
<dbReference type="InterPro" id="IPR035979">
    <property type="entry name" value="RBD_domain_sf"/>
</dbReference>
<keyword evidence="9" id="KW-1185">Reference proteome</keyword>
<feature type="region of interest" description="Disordered" evidence="6">
    <location>
        <begin position="385"/>
        <end position="420"/>
    </location>
</feature>
<dbReference type="PROSITE" id="PS50102">
    <property type="entry name" value="RRM"/>
    <property type="match status" value="5"/>
</dbReference>
<dbReference type="EMBL" id="BDGG01000002">
    <property type="protein sequence ID" value="GAU91864.1"/>
    <property type="molecule type" value="Genomic_DNA"/>
</dbReference>
<dbReference type="InterPro" id="IPR012677">
    <property type="entry name" value="Nucleotide-bd_a/b_plait_sf"/>
</dbReference>
<dbReference type="CDD" id="cd12564">
    <property type="entry name" value="RRM1_RBM19"/>
    <property type="match status" value="1"/>
</dbReference>
<feature type="compositionally biased region" description="Polar residues" evidence="6">
    <location>
        <begin position="86"/>
        <end position="99"/>
    </location>
</feature>
<dbReference type="GO" id="GO:0005730">
    <property type="term" value="C:nucleolus"/>
    <property type="evidence" value="ECO:0007669"/>
    <property type="project" value="TreeGrafter"/>
</dbReference>
<keyword evidence="2" id="KW-0677">Repeat</keyword>
<evidence type="ECO:0000256" key="5">
    <source>
        <dbReference type="PROSITE-ProRule" id="PRU00176"/>
    </source>
</evidence>